<keyword evidence="2" id="KW-0813">Transport</keyword>
<dbReference type="InterPro" id="IPR000849">
    <property type="entry name" value="Sugar_P_transporter"/>
</dbReference>
<sequence length="414" mass="44733">MFSKGRGVVILFLFLAGVVNYLDRSALSIGAPFIRHDLTLTDTQMGIIFSSFSVGYAIFNFVGGMASDKFGAKLTLFVAMIVWSLFSGAIVLAVGFISMIVIRVLFGMGEGPLSATINKMVNNWFPPSNRASVVGLTNSGTPLGGAISGPIVGFIAISFGWRYSFLAIMLIGFIWAICWWKFVKEKPADSVSPEAEIAAAKEINPSGEKFNLTFYLKQKTVLFTAFAFFAYNYILFFFLTWFPSYLVDARGLSVKDMSVVTVIPWILGFLGLALGGIVSDFFYKKFIKKGPLFSRKLVLVTCLFLSAVCIGFAGVVTTTVGAVTLVALSVFFLYLTGAIYWAIINDVVDQSNVGSVGGFMHFLANIAGIIGPTLTGYIVDKSGTYTAAFILAGALAVVACIAVIRFVRPIMKVA</sequence>
<keyword evidence="4 7" id="KW-0812">Transmembrane</keyword>
<feature type="transmembrane region" description="Helical" evidence="7">
    <location>
        <begin position="221"/>
        <end position="242"/>
    </location>
</feature>
<evidence type="ECO:0000256" key="7">
    <source>
        <dbReference type="SAM" id="Phobius"/>
    </source>
</evidence>
<evidence type="ECO:0000256" key="3">
    <source>
        <dbReference type="ARBA" id="ARBA00022475"/>
    </source>
</evidence>
<evidence type="ECO:0000256" key="1">
    <source>
        <dbReference type="ARBA" id="ARBA00004651"/>
    </source>
</evidence>
<proteinExistence type="predicted"/>
<comment type="subcellular location">
    <subcellularLocation>
        <location evidence="1">Cell membrane</location>
        <topology evidence="1">Multi-pass membrane protein</topology>
    </subcellularLocation>
</comment>
<dbReference type="PANTHER" id="PTHR11662:SF399">
    <property type="entry name" value="FI19708P1-RELATED"/>
    <property type="match status" value="1"/>
</dbReference>
<feature type="transmembrane region" description="Helical" evidence="7">
    <location>
        <begin position="295"/>
        <end position="316"/>
    </location>
</feature>
<feature type="transmembrane region" description="Helical" evidence="7">
    <location>
        <begin position="74"/>
        <end position="106"/>
    </location>
</feature>
<organism evidence="9 10">
    <name type="scientific">Heyndrickxia camelliae</name>
    <dbReference type="NCBI Taxonomy" id="1707093"/>
    <lineage>
        <taxon>Bacteria</taxon>
        <taxon>Bacillati</taxon>
        <taxon>Bacillota</taxon>
        <taxon>Bacilli</taxon>
        <taxon>Bacillales</taxon>
        <taxon>Bacillaceae</taxon>
        <taxon>Heyndrickxia</taxon>
    </lineage>
</organism>
<feature type="transmembrane region" description="Helical" evidence="7">
    <location>
        <begin position="163"/>
        <end position="183"/>
    </location>
</feature>
<gene>
    <name evidence="9" type="ORF">CWO92_04825</name>
</gene>
<evidence type="ECO:0000256" key="2">
    <source>
        <dbReference type="ARBA" id="ARBA00022448"/>
    </source>
</evidence>
<dbReference type="CDD" id="cd17319">
    <property type="entry name" value="MFS_ExuT_GudP_like"/>
    <property type="match status" value="1"/>
</dbReference>
<dbReference type="Pfam" id="PF07690">
    <property type="entry name" value="MFS_1"/>
    <property type="match status" value="1"/>
</dbReference>
<dbReference type="EMBL" id="PIQO01000002">
    <property type="protein sequence ID" value="PKR86423.1"/>
    <property type="molecule type" value="Genomic_DNA"/>
</dbReference>
<keyword evidence="6 7" id="KW-0472">Membrane</keyword>
<feature type="transmembrane region" description="Helical" evidence="7">
    <location>
        <begin position="356"/>
        <end position="379"/>
    </location>
</feature>
<dbReference type="InterPro" id="IPR036259">
    <property type="entry name" value="MFS_trans_sf"/>
</dbReference>
<accession>A0A2N3LPI4</accession>
<keyword evidence="10" id="KW-1185">Reference proteome</keyword>
<feature type="transmembrane region" description="Helical" evidence="7">
    <location>
        <begin position="385"/>
        <end position="407"/>
    </location>
</feature>
<dbReference type="GO" id="GO:0005886">
    <property type="term" value="C:plasma membrane"/>
    <property type="evidence" value="ECO:0007669"/>
    <property type="project" value="UniProtKB-SubCell"/>
</dbReference>
<dbReference type="InterPro" id="IPR050382">
    <property type="entry name" value="MFS_Na/Anion_cotransporter"/>
</dbReference>
<dbReference type="PROSITE" id="PS50850">
    <property type="entry name" value="MFS"/>
    <property type="match status" value="1"/>
</dbReference>
<dbReference type="OrthoDB" id="6360at2"/>
<evidence type="ECO:0000259" key="8">
    <source>
        <dbReference type="PROSITE" id="PS50850"/>
    </source>
</evidence>
<keyword evidence="5 7" id="KW-1133">Transmembrane helix</keyword>
<name>A0A2N3LPI4_9BACI</name>
<dbReference type="Gene3D" id="1.20.1250.20">
    <property type="entry name" value="MFS general substrate transporter like domains"/>
    <property type="match status" value="2"/>
</dbReference>
<evidence type="ECO:0000256" key="6">
    <source>
        <dbReference type="ARBA" id="ARBA00023136"/>
    </source>
</evidence>
<feature type="transmembrane region" description="Helical" evidence="7">
    <location>
        <begin position="44"/>
        <end position="62"/>
    </location>
</feature>
<dbReference type="Proteomes" id="UP000233440">
    <property type="component" value="Unassembled WGS sequence"/>
</dbReference>
<feature type="domain" description="Major facilitator superfamily (MFS) profile" evidence="8">
    <location>
        <begin position="9"/>
        <end position="411"/>
    </location>
</feature>
<dbReference type="RefSeq" id="WP_101353061.1">
    <property type="nucleotide sequence ID" value="NZ_PIQO01000002.1"/>
</dbReference>
<reference evidence="9 10" key="1">
    <citation type="submission" date="2017-11" db="EMBL/GenBank/DDBJ databases">
        <title>Bacillus camelliae sp. nov., isolated from pu'er tea.</title>
        <authorList>
            <person name="Niu L."/>
        </authorList>
    </citation>
    <scope>NUCLEOTIDE SEQUENCE [LARGE SCALE GENOMIC DNA]</scope>
    <source>
        <strain evidence="9 10">7578-1</strain>
    </source>
</reference>
<dbReference type="PIRSF" id="PIRSF002808">
    <property type="entry name" value="Hexose_phosphate_transp"/>
    <property type="match status" value="1"/>
</dbReference>
<dbReference type="AlphaFoldDB" id="A0A2N3LPI4"/>
<feature type="transmembrane region" description="Helical" evidence="7">
    <location>
        <begin position="262"/>
        <end position="283"/>
    </location>
</feature>
<evidence type="ECO:0000313" key="10">
    <source>
        <dbReference type="Proteomes" id="UP000233440"/>
    </source>
</evidence>
<dbReference type="PANTHER" id="PTHR11662">
    <property type="entry name" value="SOLUTE CARRIER FAMILY 17"/>
    <property type="match status" value="1"/>
</dbReference>
<evidence type="ECO:0000256" key="5">
    <source>
        <dbReference type="ARBA" id="ARBA00022989"/>
    </source>
</evidence>
<feature type="transmembrane region" description="Helical" evidence="7">
    <location>
        <begin position="322"/>
        <end position="344"/>
    </location>
</feature>
<evidence type="ECO:0000313" key="9">
    <source>
        <dbReference type="EMBL" id="PKR86423.1"/>
    </source>
</evidence>
<dbReference type="InterPro" id="IPR020846">
    <property type="entry name" value="MFS_dom"/>
</dbReference>
<keyword evidence="3" id="KW-1003">Cell membrane</keyword>
<protein>
    <submittedName>
        <fullName evidence="9">MFS transporter</fullName>
    </submittedName>
</protein>
<dbReference type="GO" id="GO:0022857">
    <property type="term" value="F:transmembrane transporter activity"/>
    <property type="evidence" value="ECO:0007669"/>
    <property type="project" value="InterPro"/>
</dbReference>
<dbReference type="InterPro" id="IPR011701">
    <property type="entry name" value="MFS"/>
</dbReference>
<comment type="caution">
    <text evidence="9">The sequence shown here is derived from an EMBL/GenBank/DDBJ whole genome shotgun (WGS) entry which is preliminary data.</text>
</comment>
<dbReference type="SUPFAM" id="SSF103473">
    <property type="entry name" value="MFS general substrate transporter"/>
    <property type="match status" value="1"/>
</dbReference>
<evidence type="ECO:0000256" key="4">
    <source>
        <dbReference type="ARBA" id="ARBA00022692"/>
    </source>
</evidence>